<dbReference type="SMART" id="SM00478">
    <property type="entry name" value="ENDO3c"/>
    <property type="match status" value="1"/>
</dbReference>
<dbReference type="CDD" id="cd00056">
    <property type="entry name" value="ENDO3c"/>
    <property type="match status" value="1"/>
</dbReference>
<dbReference type="SUPFAM" id="SSF48150">
    <property type="entry name" value="DNA-glycosylase"/>
    <property type="match status" value="1"/>
</dbReference>
<dbReference type="Gene3D" id="1.10.340.30">
    <property type="entry name" value="Hypothetical protein, domain 2"/>
    <property type="match status" value="1"/>
</dbReference>
<evidence type="ECO:0000313" key="6">
    <source>
        <dbReference type="EMBL" id="MEW9502052.1"/>
    </source>
</evidence>
<dbReference type="EMBL" id="JBFMIA010000007">
    <property type="protein sequence ID" value="MEW9502052.1"/>
    <property type="molecule type" value="Genomic_DNA"/>
</dbReference>
<dbReference type="InterPro" id="IPR051912">
    <property type="entry name" value="Alkylbase_DNA_Glycosylase/TA"/>
</dbReference>
<dbReference type="Gene3D" id="1.10.1670.40">
    <property type="match status" value="1"/>
</dbReference>
<dbReference type="PANTHER" id="PTHR43003:SF5">
    <property type="entry name" value="DNA-3-METHYLADENINE GLYCOSYLASE"/>
    <property type="match status" value="1"/>
</dbReference>
<dbReference type="InterPro" id="IPR011257">
    <property type="entry name" value="DNA_glycosylase"/>
</dbReference>
<dbReference type="InterPro" id="IPR003265">
    <property type="entry name" value="HhH-GPD_domain"/>
</dbReference>
<accession>A0ABV3Q3Z5</accession>
<evidence type="ECO:0000256" key="3">
    <source>
        <dbReference type="ARBA" id="ARBA00022763"/>
    </source>
</evidence>
<evidence type="ECO:0000256" key="1">
    <source>
        <dbReference type="ARBA" id="ARBA00000086"/>
    </source>
</evidence>
<dbReference type="EC" id="3.2.2.21" evidence="2"/>
<reference evidence="6 7" key="1">
    <citation type="journal article" date="1979" name="Int. J. Syst. Evol. Microbiol.">
        <title>Bacillus globisporus subsp. marinus subsp. nov.</title>
        <authorList>
            <person name="Liu H."/>
        </authorList>
    </citation>
    <scope>NUCLEOTIDE SEQUENCE [LARGE SCALE GENOMIC DNA]</scope>
    <source>
        <strain evidence="6 7">DSM 1297</strain>
    </source>
</reference>
<gene>
    <name evidence="6" type="ORF">AB1471_09595</name>
</gene>
<dbReference type="PANTHER" id="PTHR43003">
    <property type="entry name" value="DNA-3-METHYLADENINE GLYCOSYLASE"/>
    <property type="match status" value="1"/>
</dbReference>
<evidence type="ECO:0000313" key="7">
    <source>
        <dbReference type="Proteomes" id="UP001556040"/>
    </source>
</evidence>
<protein>
    <recommendedName>
        <fullName evidence="2">DNA-3-methyladenine glycosylase II</fullName>
        <ecNumber evidence="2">3.2.2.21</ecNumber>
    </recommendedName>
</protein>
<sequence>MWQERITIQGPYAFDRVLERMSIDPLINVDRENLTVRLPYDGLKRQALIIQAIGTTEDPTFLVSGRTDNDKEEAVIFVSDRFQWGKSLTHVGEHFSQTNLSSIFEEHRGTPLVLDSSIYSGLIKSIIHQQLNMKFASVLTQRFVTTYGEKIDDVWFYPSAERVAAIKVEELREMQFSQRKAEYVIGIGEKITRGELHIEKFPSMSDEEIITELLQIRGVGPWTAQNVLLFGLGRLNVFPFADIGIQNALKKQFKMERKPTMQEMEQWIESWKPYLSYASLYLWRSIETGK</sequence>
<name>A0ABV3Q3Z5_9BACL</name>
<comment type="catalytic activity">
    <reaction evidence="1">
        <text>Hydrolysis of alkylated DNA, releasing 3-methyladenine, 3-methylguanine, 7-methylguanine and 7-methyladenine.</text>
        <dbReference type="EC" id="3.2.2.21"/>
    </reaction>
</comment>
<evidence type="ECO:0000259" key="5">
    <source>
        <dbReference type="SMART" id="SM00478"/>
    </source>
</evidence>
<dbReference type="Proteomes" id="UP001556040">
    <property type="component" value="Unassembled WGS sequence"/>
</dbReference>
<keyword evidence="7" id="KW-1185">Reference proteome</keyword>
<keyword evidence="4" id="KW-0234">DNA repair</keyword>
<evidence type="ECO:0000256" key="2">
    <source>
        <dbReference type="ARBA" id="ARBA00012000"/>
    </source>
</evidence>
<comment type="caution">
    <text evidence="6">The sequence shown here is derived from an EMBL/GenBank/DDBJ whole genome shotgun (WGS) entry which is preliminary data.</text>
</comment>
<organism evidence="6 7">
    <name type="scientific">Jeotgalibacillus marinus</name>
    <dbReference type="NCBI Taxonomy" id="86667"/>
    <lineage>
        <taxon>Bacteria</taxon>
        <taxon>Bacillati</taxon>
        <taxon>Bacillota</taxon>
        <taxon>Bacilli</taxon>
        <taxon>Bacillales</taxon>
        <taxon>Caryophanaceae</taxon>
        <taxon>Jeotgalibacillus</taxon>
    </lineage>
</organism>
<proteinExistence type="predicted"/>
<dbReference type="RefSeq" id="WP_367779545.1">
    <property type="nucleotide sequence ID" value="NZ_JBFMIA010000007.1"/>
</dbReference>
<keyword evidence="3" id="KW-0227">DNA damage</keyword>
<evidence type="ECO:0000256" key="4">
    <source>
        <dbReference type="ARBA" id="ARBA00023204"/>
    </source>
</evidence>
<feature type="domain" description="HhH-GPD" evidence="5">
    <location>
        <begin position="127"/>
        <end position="287"/>
    </location>
</feature>
<dbReference type="Pfam" id="PF00730">
    <property type="entry name" value="HhH-GPD"/>
    <property type="match status" value="1"/>
</dbReference>